<feature type="compositionally biased region" description="Basic and acidic residues" evidence="1">
    <location>
        <begin position="17"/>
        <end position="33"/>
    </location>
</feature>
<evidence type="ECO:0000313" key="3">
    <source>
        <dbReference type="Proteomes" id="UP000823561"/>
    </source>
</evidence>
<evidence type="ECO:0000256" key="1">
    <source>
        <dbReference type="SAM" id="MobiDB-lite"/>
    </source>
</evidence>
<name>A0AAV6G8R7_9TELE</name>
<organism evidence="2 3">
    <name type="scientific">Alosa alosa</name>
    <name type="common">allis shad</name>
    <dbReference type="NCBI Taxonomy" id="278164"/>
    <lineage>
        <taxon>Eukaryota</taxon>
        <taxon>Metazoa</taxon>
        <taxon>Chordata</taxon>
        <taxon>Craniata</taxon>
        <taxon>Vertebrata</taxon>
        <taxon>Euteleostomi</taxon>
        <taxon>Actinopterygii</taxon>
        <taxon>Neopterygii</taxon>
        <taxon>Teleostei</taxon>
        <taxon>Clupei</taxon>
        <taxon>Clupeiformes</taxon>
        <taxon>Clupeoidei</taxon>
        <taxon>Clupeidae</taxon>
        <taxon>Alosa</taxon>
    </lineage>
</organism>
<feature type="compositionally biased region" description="Basic and acidic residues" evidence="1">
    <location>
        <begin position="53"/>
        <end position="74"/>
    </location>
</feature>
<evidence type="ECO:0000313" key="2">
    <source>
        <dbReference type="EMBL" id="KAG5271514.1"/>
    </source>
</evidence>
<proteinExistence type="predicted"/>
<dbReference type="AlphaFoldDB" id="A0AAV6G8R7"/>
<protein>
    <submittedName>
        <fullName evidence="2">Uncharacterized protein</fullName>
    </submittedName>
</protein>
<keyword evidence="3" id="KW-1185">Reference proteome</keyword>
<sequence>MRAQRRSRGRGGRRQGHRDTSQPDRKNKLRETDTPPQATTSASTHRKPGMRPRPTESIRSRTETNGEGLKKAMVGKAEKMEVVWEGGNLVGERGNLEEERGNLAGERGNLAGERGNVVGEEGNLAGERGNVEGEGGNLA</sequence>
<dbReference type="Proteomes" id="UP000823561">
    <property type="component" value="Chromosome 13"/>
</dbReference>
<reference evidence="2" key="1">
    <citation type="submission" date="2020-10" db="EMBL/GenBank/DDBJ databases">
        <title>Chromosome-scale genome assembly of the Allis shad, Alosa alosa.</title>
        <authorList>
            <person name="Margot Z."/>
            <person name="Christophe K."/>
            <person name="Cabau C."/>
            <person name="Louis A."/>
            <person name="Berthelot C."/>
            <person name="Parey E."/>
            <person name="Roest Crollius H."/>
            <person name="Montfort J."/>
            <person name="Robinson-Rechavi M."/>
            <person name="Bucao C."/>
            <person name="Bouchez O."/>
            <person name="Gislard M."/>
            <person name="Lluch J."/>
            <person name="Milhes M."/>
            <person name="Lampietro C."/>
            <person name="Lopez Roques C."/>
            <person name="Donnadieu C."/>
            <person name="Braasch I."/>
            <person name="Desvignes T."/>
            <person name="Postlethwait J."/>
            <person name="Bobe J."/>
            <person name="Guiguen Y."/>
        </authorList>
    </citation>
    <scope>NUCLEOTIDE SEQUENCE</scope>
    <source>
        <strain evidence="2">M-15738</strain>
        <tissue evidence="2">Blood</tissue>
    </source>
</reference>
<accession>A0AAV6G8R7</accession>
<feature type="non-terminal residue" evidence="2">
    <location>
        <position position="139"/>
    </location>
</feature>
<feature type="compositionally biased region" description="Basic residues" evidence="1">
    <location>
        <begin position="1"/>
        <end position="16"/>
    </location>
</feature>
<dbReference type="EMBL" id="JADWDJ010000013">
    <property type="protein sequence ID" value="KAG5271514.1"/>
    <property type="molecule type" value="Genomic_DNA"/>
</dbReference>
<feature type="region of interest" description="Disordered" evidence="1">
    <location>
        <begin position="100"/>
        <end position="139"/>
    </location>
</feature>
<comment type="caution">
    <text evidence="2">The sequence shown here is derived from an EMBL/GenBank/DDBJ whole genome shotgun (WGS) entry which is preliminary data.</text>
</comment>
<feature type="compositionally biased region" description="Polar residues" evidence="1">
    <location>
        <begin position="34"/>
        <end position="43"/>
    </location>
</feature>
<feature type="compositionally biased region" description="Low complexity" evidence="1">
    <location>
        <begin position="112"/>
        <end position="128"/>
    </location>
</feature>
<gene>
    <name evidence="2" type="ORF">AALO_G00180860</name>
</gene>
<feature type="region of interest" description="Disordered" evidence="1">
    <location>
        <begin position="1"/>
        <end position="74"/>
    </location>
</feature>